<dbReference type="EMBL" id="UZAK01034333">
    <property type="protein sequence ID" value="VDP44013.1"/>
    <property type="molecule type" value="Genomic_DNA"/>
</dbReference>
<dbReference type="PANTHER" id="PTHR12552">
    <property type="entry name" value="OLIGOPHRENIN 1"/>
    <property type="match status" value="1"/>
</dbReference>
<proteinExistence type="predicted"/>
<evidence type="ECO:0000313" key="1">
    <source>
        <dbReference type="EMBL" id="VDP44013.1"/>
    </source>
</evidence>
<protein>
    <submittedName>
        <fullName evidence="3">PH domain-containing protein</fullName>
    </submittedName>
</protein>
<dbReference type="STRING" id="6186.A0A183K8J2"/>
<dbReference type="Gene3D" id="2.30.29.30">
    <property type="entry name" value="Pleckstrin-homology domain (PH domain)/Phosphotyrosine-binding domain (PTB)"/>
    <property type="match status" value="1"/>
</dbReference>
<organism evidence="3">
    <name type="scientific">Schistosoma curassoni</name>
    <dbReference type="NCBI Taxonomy" id="6186"/>
    <lineage>
        <taxon>Eukaryota</taxon>
        <taxon>Metazoa</taxon>
        <taxon>Spiralia</taxon>
        <taxon>Lophotrochozoa</taxon>
        <taxon>Platyhelminthes</taxon>
        <taxon>Trematoda</taxon>
        <taxon>Digenea</taxon>
        <taxon>Strigeidida</taxon>
        <taxon>Schistosomatoidea</taxon>
        <taxon>Schistosomatidae</taxon>
        <taxon>Schistosoma</taxon>
    </lineage>
</organism>
<dbReference type="SUPFAM" id="SSF50729">
    <property type="entry name" value="PH domain-like"/>
    <property type="match status" value="1"/>
</dbReference>
<accession>A0A183K8J2</accession>
<dbReference type="Proteomes" id="UP000279833">
    <property type="component" value="Unassembled WGS sequence"/>
</dbReference>
<dbReference type="PANTHER" id="PTHR12552:SF1">
    <property type="entry name" value="RHO GTPASE-ACTIVATING PROTEIN GRAF"/>
    <property type="match status" value="1"/>
</dbReference>
<dbReference type="InterPro" id="IPR047225">
    <property type="entry name" value="PH_GRAF"/>
</dbReference>
<evidence type="ECO:0000313" key="3">
    <source>
        <dbReference type="WBParaSite" id="SCUD_0001132101-mRNA-1"/>
    </source>
</evidence>
<reference evidence="3" key="1">
    <citation type="submission" date="2016-06" db="UniProtKB">
        <authorList>
            <consortium name="WormBaseParasite"/>
        </authorList>
    </citation>
    <scope>IDENTIFICATION</scope>
</reference>
<gene>
    <name evidence="1" type="ORF">SCUD_LOCUS11321</name>
</gene>
<dbReference type="AlphaFoldDB" id="A0A183K8J2"/>
<dbReference type="WBParaSite" id="SCUD_0001132101-mRNA-1">
    <property type="protein sequence ID" value="SCUD_0001132101-mRNA-1"/>
    <property type="gene ID" value="SCUD_0001132101"/>
</dbReference>
<dbReference type="CDD" id="cd01249">
    <property type="entry name" value="BAR-PH_GRAF_family"/>
    <property type="match status" value="1"/>
</dbReference>
<dbReference type="InterPro" id="IPR011993">
    <property type="entry name" value="PH-like_dom_sf"/>
</dbReference>
<sequence>MLSNFYYQAFEQFKDSSHQISQILQAAQRSSENYEQISLESKTLTEKLLNTPWEQIQSTNLADTREGYVFVATKKAVMTIWTKNFCTYNRNSKILKLTPYTQYQDNDNNTEILNVISCRRRSNDSIDRRWCFDIEVSKRPAPLDSPDIEASPTELLIDAIPPMIEEIRMVGHQINQGSTPLTLQAQCLDDLHEWLLVMDGKEPVSYLILMKSEFSVEIACNYILIFFALGASSKLNSRWFQVVLLSGADLRPVILADIMGLKIANS</sequence>
<dbReference type="InterPro" id="IPR047234">
    <property type="entry name" value="GRAF_fam"/>
</dbReference>
<reference evidence="1 2" key="2">
    <citation type="submission" date="2018-11" db="EMBL/GenBank/DDBJ databases">
        <authorList>
            <consortium name="Pathogen Informatics"/>
        </authorList>
    </citation>
    <scope>NUCLEOTIDE SEQUENCE [LARGE SCALE GENOMIC DNA]</scope>
    <source>
        <strain evidence="1">Dakar</strain>
        <strain evidence="2">Dakar, Senegal</strain>
    </source>
</reference>
<dbReference type="GO" id="GO:0005096">
    <property type="term" value="F:GTPase activator activity"/>
    <property type="evidence" value="ECO:0007669"/>
    <property type="project" value="InterPro"/>
</dbReference>
<keyword evidence="2" id="KW-1185">Reference proteome</keyword>
<name>A0A183K8J2_9TREM</name>
<evidence type="ECO:0000313" key="2">
    <source>
        <dbReference type="Proteomes" id="UP000279833"/>
    </source>
</evidence>